<keyword evidence="4" id="KW-1185">Reference proteome</keyword>
<evidence type="ECO:0000313" key="1">
    <source>
        <dbReference type="EMBL" id="TFI56430.1"/>
    </source>
</evidence>
<dbReference type="EMBL" id="SPDV01000082">
    <property type="protein sequence ID" value="TFI56430.1"/>
    <property type="molecule type" value="Genomic_DNA"/>
</dbReference>
<feature type="non-terminal residue" evidence="2">
    <location>
        <position position="59"/>
    </location>
</feature>
<dbReference type="Proteomes" id="UP000298213">
    <property type="component" value="Unassembled WGS sequence"/>
</dbReference>
<evidence type="ECO:0000313" key="4">
    <source>
        <dbReference type="Proteomes" id="UP000298213"/>
    </source>
</evidence>
<comment type="caution">
    <text evidence="2">The sequence shown here is derived from an EMBL/GenBank/DDBJ whole genome shotgun (WGS) entry which is preliminary data.</text>
</comment>
<dbReference type="AlphaFoldDB" id="A0A4Y8ZPC1"/>
<gene>
    <name evidence="3" type="ORF">E2493_07265</name>
    <name evidence="2" type="ORF">E2493_19005</name>
    <name evidence="1" type="ORF">E2493_20230</name>
</gene>
<dbReference type="EMBL" id="SPDV01000059">
    <property type="protein sequence ID" value="TFI56679.1"/>
    <property type="molecule type" value="Genomic_DNA"/>
</dbReference>
<name>A0A4Y8ZPC1_9SPHN</name>
<evidence type="ECO:0000313" key="2">
    <source>
        <dbReference type="EMBL" id="TFI56679.1"/>
    </source>
</evidence>
<organism evidence="2 4">
    <name type="scientific">Sphingomonas parva</name>
    <dbReference type="NCBI Taxonomy" id="2555898"/>
    <lineage>
        <taxon>Bacteria</taxon>
        <taxon>Pseudomonadati</taxon>
        <taxon>Pseudomonadota</taxon>
        <taxon>Alphaproteobacteria</taxon>
        <taxon>Sphingomonadales</taxon>
        <taxon>Sphingomonadaceae</taxon>
        <taxon>Sphingomonas</taxon>
    </lineage>
</organism>
<accession>A0A4Y8ZPC1</accession>
<reference evidence="2 4" key="1">
    <citation type="submission" date="2019-03" db="EMBL/GenBank/DDBJ databases">
        <title>Genome sequence of Sphingomonas sp. 17J27-24.</title>
        <authorList>
            <person name="Kim M."/>
            <person name="Maeng S."/>
            <person name="Sathiyaraj S."/>
        </authorList>
    </citation>
    <scope>NUCLEOTIDE SEQUENCE [LARGE SCALE GENOMIC DNA]</scope>
    <source>
        <strain evidence="2 4">17J27-24</strain>
    </source>
</reference>
<evidence type="ECO:0000313" key="3">
    <source>
        <dbReference type="EMBL" id="TFI58859.1"/>
    </source>
</evidence>
<protein>
    <submittedName>
        <fullName evidence="2">IS110 family transposase</fullName>
    </submittedName>
</protein>
<sequence>MSEVTTIGLDIAKSVFHAHGADARGTLVFSRKLTRGKLLDFFAGQPRCIVALEACGGAH</sequence>
<proteinExistence type="predicted"/>
<dbReference type="EMBL" id="SPDV01000011">
    <property type="protein sequence ID" value="TFI58859.1"/>
    <property type="molecule type" value="Genomic_DNA"/>
</dbReference>